<organism evidence="1 2">
    <name type="scientific">Romanomermis culicivorax</name>
    <name type="common">Nematode worm</name>
    <dbReference type="NCBI Taxonomy" id="13658"/>
    <lineage>
        <taxon>Eukaryota</taxon>
        <taxon>Metazoa</taxon>
        <taxon>Ecdysozoa</taxon>
        <taxon>Nematoda</taxon>
        <taxon>Enoplea</taxon>
        <taxon>Dorylaimia</taxon>
        <taxon>Mermithida</taxon>
        <taxon>Mermithoidea</taxon>
        <taxon>Mermithidae</taxon>
        <taxon>Romanomermis</taxon>
    </lineage>
</organism>
<accession>A0A915KQQ2</accession>
<name>A0A915KQQ2_ROMCU</name>
<dbReference type="WBParaSite" id="nRc.2.0.1.t40410-RA">
    <property type="protein sequence ID" value="nRc.2.0.1.t40410-RA"/>
    <property type="gene ID" value="nRc.2.0.1.g40410"/>
</dbReference>
<dbReference type="AlphaFoldDB" id="A0A915KQQ2"/>
<evidence type="ECO:0000313" key="2">
    <source>
        <dbReference type="WBParaSite" id="nRc.2.0.1.t40410-RA"/>
    </source>
</evidence>
<keyword evidence="1" id="KW-1185">Reference proteome</keyword>
<proteinExistence type="predicted"/>
<sequence length="67" mass="7837">MCPPMPKEITTEMVVFKLMQNKISTHKDQRISEICMTMEQYSKSIKSGQNQPYIAIHKLKHGCQRLK</sequence>
<protein>
    <submittedName>
        <fullName evidence="2">Uncharacterized protein</fullName>
    </submittedName>
</protein>
<evidence type="ECO:0000313" key="1">
    <source>
        <dbReference type="Proteomes" id="UP000887565"/>
    </source>
</evidence>
<reference evidence="2" key="1">
    <citation type="submission" date="2022-11" db="UniProtKB">
        <authorList>
            <consortium name="WormBaseParasite"/>
        </authorList>
    </citation>
    <scope>IDENTIFICATION</scope>
</reference>
<dbReference type="Proteomes" id="UP000887565">
    <property type="component" value="Unplaced"/>
</dbReference>